<reference evidence="8" key="1">
    <citation type="submission" date="2023-03" db="EMBL/GenBank/DDBJ databases">
        <title>Massive genome expansion in bonnet fungi (Mycena s.s.) driven by repeated elements and novel gene families across ecological guilds.</title>
        <authorList>
            <consortium name="Lawrence Berkeley National Laboratory"/>
            <person name="Harder C.B."/>
            <person name="Miyauchi S."/>
            <person name="Viragh M."/>
            <person name="Kuo A."/>
            <person name="Thoen E."/>
            <person name="Andreopoulos B."/>
            <person name="Lu D."/>
            <person name="Skrede I."/>
            <person name="Drula E."/>
            <person name="Henrissat B."/>
            <person name="Morin E."/>
            <person name="Kohler A."/>
            <person name="Barry K."/>
            <person name="LaButti K."/>
            <person name="Morin E."/>
            <person name="Salamov A."/>
            <person name="Lipzen A."/>
            <person name="Mereny Z."/>
            <person name="Hegedus B."/>
            <person name="Baldrian P."/>
            <person name="Stursova M."/>
            <person name="Weitz H."/>
            <person name="Taylor A."/>
            <person name="Grigoriev I.V."/>
            <person name="Nagy L.G."/>
            <person name="Martin F."/>
            <person name="Kauserud H."/>
        </authorList>
    </citation>
    <scope>NUCLEOTIDE SEQUENCE</scope>
    <source>
        <strain evidence="8">9284</strain>
    </source>
</reference>
<dbReference type="InterPro" id="IPR050937">
    <property type="entry name" value="TEC1_TEAD_TF"/>
</dbReference>
<sequence>MFAPQPSMFENGQFQKPENQLLSSILEQRRNWKTLESGEAIWSRTLEAALIEGLQHYQPTPSKETVMLGRFPRRNQFVSRYIWKKTGQMRTPKQVGSRIQQLRETYKGQEWQKLLFPTPQTVITECPPTEPSAPPHVIIVIDISRTAESAEVHEGPLRPWAESPNVIHVSRRPRPLASIDPTVTFVSASPICAESHFSVQVGDLVVHSECTPLVLRSQWGVAQDHSSSGILCSSALVPQYWGTLLECRDPTQCRIFHQVATADGAIIFSAEYMFNFSD</sequence>
<feature type="domain" description="TEA" evidence="7">
    <location>
        <begin position="35"/>
        <end position="109"/>
    </location>
</feature>
<keyword evidence="9" id="KW-1185">Reference proteome</keyword>
<dbReference type="GO" id="GO:0000981">
    <property type="term" value="F:DNA-binding transcription factor activity, RNA polymerase II-specific"/>
    <property type="evidence" value="ECO:0007669"/>
    <property type="project" value="TreeGrafter"/>
</dbReference>
<gene>
    <name evidence="8" type="ORF">FB45DRAFT_254481</name>
</gene>
<dbReference type="PANTHER" id="PTHR11834">
    <property type="entry name" value="TRANSCRIPTIONAL ENHANCER FACTOR TEF RELATED"/>
    <property type="match status" value="1"/>
</dbReference>
<dbReference type="Pfam" id="PF01285">
    <property type="entry name" value="TEA"/>
    <property type="match status" value="1"/>
</dbReference>
<evidence type="ECO:0000313" key="8">
    <source>
        <dbReference type="EMBL" id="KAJ7614451.1"/>
    </source>
</evidence>
<dbReference type="PRINTS" id="PR00065">
    <property type="entry name" value="TEADOMAIN"/>
</dbReference>
<keyword evidence="4" id="KW-0804">Transcription</keyword>
<dbReference type="EMBL" id="JARKIF010000026">
    <property type="protein sequence ID" value="KAJ7614451.1"/>
    <property type="molecule type" value="Genomic_DNA"/>
</dbReference>
<comment type="similarity">
    <text evidence="2">Belongs to the TEC1 family.</text>
</comment>
<dbReference type="Gene3D" id="6.10.20.40">
    <property type="entry name" value="TEA/ATTS domain"/>
    <property type="match status" value="1"/>
</dbReference>
<comment type="subcellular location">
    <subcellularLocation>
        <location evidence="1">Nucleus</location>
    </subcellularLocation>
</comment>
<dbReference type="Proteomes" id="UP001221142">
    <property type="component" value="Unassembled WGS sequence"/>
</dbReference>
<dbReference type="PROSITE" id="PS51088">
    <property type="entry name" value="TEA_2"/>
    <property type="match status" value="1"/>
</dbReference>
<organism evidence="8 9">
    <name type="scientific">Roridomyces roridus</name>
    <dbReference type="NCBI Taxonomy" id="1738132"/>
    <lineage>
        <taxon>Eukaryota</taxon>
        <taxon>Fungi</taxon>
        <taxon>Dikarya</taxon>
        <taxon>Basidiomycota</taxon>
        <taxon>Agaricomycotina</taxon>
        <taxon>Agaricomycetes</taxon>
        <taxon>Agaricomycetidae</taxon>
        <taxon>Agaricales</taxon>
        <taxon>Marasmiineae</taxon>
        <taxon>Mycenaceae</taxon>
        <taxon>Roridomyces</taxon>
    </lineage>
</organism>
<evidence type="ECO:0000259" key="7">
    <source>
        <dbReference type="PROSITE" id="PS51088"/>
    </source>
</evidence>
<comment type="caution">
    <text evidence="8">The sequence shown here is derived from an EMBL/GenBank/DDBJ whole genome shotgun (WGS) entry which is preliminary data.</text>
</comment>
<dbReference type="GO" id="GO:0005634">
    <property type="term" value="C:nucleus"/>
    <property type="evidence" value="ECO:0007669"/>
    <property type="project" value="UniProtKB-SubCell"/>
</dbReference>
<keyword evidence="3" id="KW-0805">Transcription regulation</keyword>
<evidence type="ECO:0000256" key="1">
    <source>
        <dbReference type="ARBA" id="ARBA00004123"/>
    </source>
</evidence>
<evidence type="ECO:0000256" key="6">
    <source>
        <dbReference type="PROSITE-ProRule" id="PRU00505"/>
    </source>
</evidence>
<dbReference type="SMART" id="SM00426">
    <property type="entry name" value="TEA"/>
    <property type="match status" value="1"/>
</dbReference>
<evidence type="ECO:0000313" key="9">
    <source>
        <dbReference type="Proteomes" id="UP001221142"/>
    </source>
</evidence>
<dbReference type="GO" id="GO:0005667">
    <property type="term" value="C:transcription regulator complex"/>
    <property type="evidence" value="ECO:0007669"/>
    <property type="project" value="TreeGrafter"/>
</dbReference>
<evidence type="ECO:0000256" key="2">
    <source>
        <dbReference type="ARBA" id="ARBA00008421"/>
    </source>
</evidence>
<name>A0AAD7BA61_9AGAR</name>
<proteinExistence type="inferred from homology"/>
<dbReference type="GO" id="GO:0000978">
    <property type="term" value="F:RNA polymerase II cis-regulatory region sequence-specific DNA binding"/>
    <property type="evidence" value="ECO:0007669"/>
    <property type="project" value="TreeGrafter"/>
</dbReference>
<keyword evidence="5" id="KW-0539">Nucleus</keyword>
<dbReference type="InterPro" id="IPR038096">
    <property type="entry name" value="TEA/ATTS_sf"/>
</dbReference>
<dbReference type="InterPro" id="IPR000818">
    <property type="entry name" value="TEA/ATTS_dom"/>
</dbReference>
<protein>
    <recommendedName>
        <fullName evidence="7">TEA domain-containing protein</fullName>
    </recommendedName>
</protein>
<evidence type="ECO:0000256" key="3">
    <source>
        <dbReference type="ARBA" id="ARBA00023015"/>
    </source>
</evidence>
<evidence type="ECO:0000256" key="4">
    <source>
        <dbReference type="ARBA" id="ARBA00023163"/>
    </source>
</evidence>
<dbReference type="AlphaFoldDB" id="A0AAD7BA61"/>
<evidence type="ECO:0000256" key="5">
    <source>
        <dbReference type="ARBA" id="ARBA00023242"/>
    </source>
</evidence>
<accession>A0AAD7BA61</accession>
<feature type="DNA-binding region" description="TEA" evidence="6">
    <location>
        <begin position="35"/>
        <end position="109"/>
    </location>
</feature>
<dbReference type="PANTHER" id="PTHR11834:SF0">
    <property type="entry name" value="PROTEIN SCALLOPED"/>
    <property type="match status" value="1"/>
</dbReference>